<name>A0ABD1N2C7_9FABA</name>
<dbReference type="Proteomes" id="UP001603857">
    <property type="component" value="Unassembled WGS sequence"/>
</dbReference>
<evidence type="ECO:0000313" key="2">
    <source>
        <dbReference type="Proteomes" id="UP001603857"/>
    </source>
</evidence>
<comment type="caution">
    <text evidence="1">The sequence shown here is derived from an EMBL/GenBank/DDBJ whole genome shotgun (WGS) entry which is preliminary data.</text>
</comment>
<gene>
    <name evidence="1" type="ORF">Fmac_010192</name>
</gene>
<reference evidence="1 2" key="1">
    <citation type="submission" date="2024-08" db="EMBL/GenBank/DDBJ databases">
        <title>Insights into the chromosomal genome structure of Flemingia macrophylla.</title>
        <authorList>
            <person name="Ding Y."/>
            <person name="Zhao Y."/>
            <person name="Bi W."/>
            <person name="Wu M."/>
            <person name="Zhao G."/>
            <person name="Gong Y."/>
            <person name="Li W."/>
            <person name="Zhang P."/>
        </authorList>
    </citation>
    <scope>NUCLEOTIDE SEQUENCE [LARGE SCALE GENOMIC DNA]</scope>
    <source>
        <strain evidence="1">DYQJB</strain>
        <tissue evidence="1">Leaf</tissue>
    </source>
</reference>
<dbReference type="EMBL" id="JBGMDY010000003">
    <property type="protein sequence ID" value="KAL2342252.1"/>
    <property type="molecule type" value="Genomic_DNA"/>
</dbReference>
<dbReference type="AlphaFoldDB" id="A0ABD1N2C7"/>
<evidence type="ECO:0000313" key="1">
    <source>
        <dbReference type="EMBL" id="KAL2342252.1"/>
    </source>
</evidence>
<organism evidence="1 2">
    <name type="scientific">Flemingia macrophylla</name>
    <dbReference type="NCBI Taxonomy" id="520843"/>
    <lineage>
        <taxon>Eukaryota</taxon>
        <taxon>Viridiplantae</taxon>
        <taxon>Streptophyta</taxon>
        <taxon>Embryophyta</taxon>
        <taxon>Tracheophyta</taxon>
        <taxon>Spermatophyta</taxon>
        <taxon>Magnoliopsida</taxon>
        <taxon>eudicotyledons</taxon>
        <taxon>Gunneridae</taxon>
        <taxon>Pentapetalae</taxon>
        <taxon>rosids</taxon>
        <taxon>fabids</taxon>
        <taxon>Fabales</taxon>
        <taxon>Fabaceae</taxon>
        <taxon>Papilionoideae</taxon>
        <taxon>50 kb inversion clade</taxon>
        <taxon>NPAAA clade</taxon>
        <taxon>indigoferoid/millettioid clade</taxon>
        <taxon>Phaseoleae</taxon>
        <taxon>Flemingia</taxon>
    </lineage>
</organism>
<accession>A0ABD1N2C7</accession>
<keyword evidence="2" id="KW-1185">Reference proteome</keyword>
<sequence length="56" mass="6721">MGEKTLVQNIRVQYPTKKKNIGREERSESPRYINYRYKSHLLIYINFWGMSDSGSH</sequence>
<proteinExistence type="predicted"/>
<protein>
    <submittedName>
        <fullName evidence="1">Uncharacterized protein</fullName>
    </submittedName>
</protein>